<dbReference type="STRING" id="1162668.LFE_1333"/>
<sequence>MGQQYALEFKESIVKRMLSPQNEYIPTLSRETGIPVDTLYTWRVKYRSRFMGAALLKDRETSSLSSEEKLSILLETMSLNEHELGEYCRQKGLYPEQIEAWKKTVLEGLGSLPEKTQREKVSQQAKTIRQLKSELLRKEKALAEAATLLMLKKKWTLFWRKKRSEDRWGVPSGNDTFDRGSPKGGGSPFQDLCRSGDFSQDVPATWEEESGRRGRAQGSPDETSPCQWAHLRRGGHDCINGERTSLRLHVSGPDRSDSGR</sequence>
<dbReference type="KEGG" id="lfc:LFE_1333"/>
<dbReference type="Proteomes" id="UP000007382">
    <property type="component" value="Chromosome"/>
</dbReference>
<dbReference type="PATRIC" id="fig|1162668.3.peg.1569"/>
<dbReference type="InterPro" id="IPR002514">
    <property type="entry name" value="Transposase_8"/>
</dbReference>
<protein>
    <recommendedName>
        <fullName evidence="4">Transposase</fullName>
    </recommendedName>
</protein>
<dbReference type="Pfam" id="PF01527">
    <property type="entry name" value="HTH_Tnp_1"/>
    <property type="match status" value="2"/>
</dbReference>
<name>I0IP17_LEPFC</name>
<evidence type="ECO:0000256" key="1">
    <source>
        <dbReference type="SAM" id="MobiDB-lite"/>
    </source>
</evidence>
<gene>
    <name evidence="2" type="ordered locus">LFE_1333</name>
</gene>
<dbReference type="GO" id="GO:0004803">
    <property type="term" value="F:transposase activity"/>
    <property type="evidence" value="ECO:0007669"/>
    <property type="project" value="InterPro"/>
</dbReference>
<reference evidence="3" key="2">
    <citation type="submission" date="2012-03" db="EMBL/GenBank/DDBJ databases">
        <title>The complete genome sequence of the pioneer microbe on fresh volcanic deposit, Leptospirillum ferrooxidans strain C2-3.</title>
        <authorList>
            <person name="Fujimura R."/>
            <person name="Sato Y."/>
            <person name="Nishizawa T."/>
            <person name="Nanba K."/>
            <person name="Oshima K."/>
            <person name="Hattori M."/>
            <person name="Kamijo T."/>
            <person name="Ohta H."/>
        </authorList>
    </citation>
    <scope>NUCLEOTIDE SEQUENCE [LARGE SCALE GENOMIC DNA]</scope>
    <source>
        <strain evidence="3">C2-3</strain>
    </source>
</reference>
<evidence type="ECO:0008006" key="4">
    <source>
        <dbReference type="Google" id="ProtNLM"/>
    </source>
</evidence>
<feature type="region of interest" description="Disordered" evidence="1">
    <location>
        <begin position="169"/>
        <end position="228"/>
    </location>
</feature>
<dbReference type="SUPFAM" id="SSF46689">
    <property type="entry name" value="Homeodomain-like"/>
    <property type="match status" value="1"/>
</dbReference>
<organism evidence="2 3">
    <name type="scientific">Leptospirillum ferrooxidans (strain C2-3)</name>
    <dbReference type="NCBI Taxonomy" id="1162668"/>
    <lineage>
        <taxon>Bacteria</taxon>
        <taxon>Pseudomonadati</taxon>
        <taxon>Nitrospirota</taxon>
        <taxon>Nitrospiria</taxon>
        <taxon>Nitrospirales</taxon>
        <taxon>Nitrospiraceae</taxon>
        <taxon>Leptospirillum</taxon>
    </lineage>
</organism>
<proteinExistence type="predicted"/>
<evidence type="ECO:0000313" key="3">
    <source>
        <dbReference type="Proteomes" id="UP000007382"/>
    </source>
</evidence>
<accession>I0IP17</accession>
<dbReference type="eggNOG" id="COG2963">
    <property type="taxonomic scope" value="Bacteria"/>
</dbReference>
<dbReference type="HOGENOM" id="CLU_1068723_0_0_0"/>
<reference evidence="2 3" key="1">
    <citation type="journal article" date="2012" name="J. Bacteriol.">
        <title>Complete Genome Sequence of Leptospirillum ferrooxidans Strain C2-3, Isolated from a Fresh Volcanic Ash Deposit on the Island of Miyake, Japan.</title>
        <authorList>
            <person name="Fujimura R."/>
            <person name="Sato Y."/>
            <person name="Nishizawa T."/>
            <person name="Oshima K."/>
            <person name="Kim S.-W."/>
            <person name="Hattori M."/>
            <person name="Kamijo T."/>
            <person name="Ohta H."/>
        </authorList>
    </citation>
    <scope>NUCLEOTIDE SEQUENCE [LARGE SCALE GENOMIC DNA]</scope>
    <source>
        <strain evidence="2 3">C2-3</strain>
    </source>
</reference>
<dbReference type="GO" id="GO:0006313">
    <property type="term" value="P:DNA transposition"/>
    <property type="evidence" value="ECO:0007669"/>
    <property type="project" value="InterPro"/>
</dbReference>
<dbReference type="EMBL" id="AP012342">
    <property type="protein sequence ID" value="BAM07016.1"/>
    <property type="molecule type" value="Genomic_DNA"/>
</dbReference>
<dbReference type="GO" id="GO:0003677">
    <property type="term" value="F:DNA binding"/>
    <property type="evidence" value="ECO:0007669"/>
    <property type="project" value="InterPro"/>
</dbReference>
<evidence type="ECO:0000313" key="2">
    <source>
        <dbReference type="EMBL" id="BAM07016.1"/>
    </source>
</evidence>
<dbReference type="AlphaFoldDB" id="I0IP17"/>
<dbReference type="InterPro" id="IPR009057">
    <property type="entry name" value="Homeodomain-like_sf"/>
</dbReference>
<keyword evidence="3" id="KW-1185">Reference proteome</keyword>